<feature type="transmembrane region" description="Helical" evidence="6">
    <location>
        <begin position="893"/>
        <end position="915"/>
    </location>
</feature>
<comment type="subcellular location">
    <subcellularLocation>
        <location evidence="1">Membrane</location>
        <topology evidence="1">Multi-pass membrane protein</topology>
    </subcellularLocation>
</comment>
<feature type="transmembrane region" description="Helical" evidence="6">
    <location>
        <begin position="416"/>
        <end position="439"/>
    </location>
</feature>
<evidence type="ECO:0000256" key="4">
    <source>
        <dbReference type="ARBA" id="ARBA00023136"/>
    </source>
</evidence>
<dbReference type="PANTHER" id="PTHR11662:SF399">
    <property type="entry name" value="FI19708P1-RELATED"/>
    <property type="match status" value="1"/>
</dbReference>
<dbReference type="SUPFAM" id="SSF103473">
    <property type="entry name" value="MFS general substrate transporter"/>
    <property type="match status" value="2"/>
</dbReference>
<dbReference type="PROSITE" id="PS50850">
    <property type="entry name" value="MFS"/>
    <property type="match status" value="2"/>
</dbReference>
<evidence type="ECO:0000256" key="6">
    <source>
        <dbReference type="SAM" id="Phobius"/>
    </source>
</evidence>
<accession>A0ABN8SG37</accession>
<dbReference type="Pfam" id="PF07690">
    <property type="entry name" value="MFS_1"/>
    <property type="match status" value="2"/>
</dbReference>
<evidence type="ECO:0000259" key="7">
    <source>
        <dbReference type="PROSITE" id="PS50850"/>
    </source>
</evidence>
<keyword evidence="9" id="KW-1185">Reference proteome</keyword>
<feature type="transmembrane region" description="Helical" evidence="6">
    <location>
        <begin position="742"/>
        <end position="762"/>
    </location>
</feature>
<keyword evidence="2 6" id="KW-0812">Transmembrane</keyword>
<feature type="transmembrane region" description="Helical" evidence="6">
    <location>
        <begin position="122"/>
        <end position="142"/>
    </location>
</feature>
<feature type="transmembrane region" description="Helical" evidence="6">
    <location>
        <begin position="837"/>
        <end position="857"/>
    </location>
</feature>
<feature type="transmembrane region" description="Helical" evidence="6">
    <location>
        <begin position="647"/>
        <end position="667"/>
    </location>
</feature>
<feature type="transmembrane region" description="Helical" evidence="6">
    <location>
        <begin position="715"/>
        <end position="735"/>
    </location>
</feature>
<reference evidence="8 9" key="1">
    <citation type="submission" date="2022-05" db="EMBL/GenBank/DDBJ databases">
        <authorList>
            <consortium name="Genoscope - CEA"/>
            <person name="William W."/>
        </authorList>
    </citation>
    <scope>NUCLEOTIDE SEQUENCE [LARGE SCALE GENOMIC DNA]</scope>
</reference>
<evidence type="ECO:0000313" key="9">
    <source>
        <dbReference type="Proteomes" id="UP001159427"/>
    </source>
</evidence>
<name>A0ABN8SG37_9CNID</name>
<feature type="transmembrane region" description="Helical" evidence="6">
    <location>
        <begin position="217"/>
        <end position="237"/>
    </location>
</feature>
<feature type="transmembrane region" description="Helical" evidence="6">
    <location>
        <begin position="273"/>
        <end position="295"/>
    </location>
</feature>
<proteinExistence type="predicted"/>
<keyword evidence="3 6" id="KW-1133">Transmembrane helix</keyword>
<feature type="transmembrane region" description="Helical" evidence="6">
    <location>
        <begin position="1036"/>
        <end position="1060"/>
    </location>
</feature>
<feature type="compositionally biased region" description="Polar residues" evidence="5">
    <location>
        <begin position="686"/>
        <end position="697"/>
    </location>
</feature>
<feature type="domain" description="Major facilitator superfamily (MFS) profile" evidence="7">
    <location>
        <begin position="41"/>
        <end position="520"/>
    </location>
</feature>
<feature type="transmembrane region" description="Helical" evidence="6">
    <location>
        <begin position="95"/>
        <end position="115"/>
    </location>
</feature>
<feature type="transmembrane region" description="Helical" evidence="6">
    <location>
        <begin position="21"/>
        <end position="43"/>
    </location>
</feature>
<evidence type="ECO:0000313" key="8">
    <source>
        <dbReference type="EMBL" id="CAH3189327.1"/>
    </source>
</evidence>
<dbReference type="InterPro" id="IPR036259">
    <property type="entry name" value="MFS_trans_sf"/>
</dbReference>
<evidence type="ECO:0000256" key="1">
    <source>
        <dbReference type="ARBA" id="ARBA00004141"/>
    </source>
</evidence>
<evidence type="ECO:0000256" key="2">
    <source>
        <dbReference type="ARBA" id="ARBA00022692"/>
    </source>
</evidence>
<feature type="transmembrane region" description="Helical" evidence="6">
    <location>
        <begin position="935"/>
        <end position="956"/>
    </location>
</feature>
<dbReference type="InterPro" id="IPR050382">
    <property type="entry name" value="MFS_Na/Anion_cotransporter"/>
</dbReference>
<feature type="transmembrane region" description="Helical" evidence="6">
    <location>
        <begin position="315"/>
        <end position="336"/>
    </location>
</feature>
<sequence>MEEALPLLLENSSNSQRERRCYIPARYVLAALSCSGFCVVYLLRVNLSVALVAMVNSTYANEQASANNPECQRNSSTDSEEKDGEFNWDQKTQGLILGSFFFGYVITQLPGGWLGTRFGGKYLLGLGVLCTSVLTIFTPLAARHSVGMLILVRILEGLGEGVTFPAMHAMWSFWAPPLERSKLVTFSYEGKELGTILGMPLAGVLCASDIWGGWPSVFYAFGGVGILWFFIWMMFTYNRPANHPRISIKEREYIHATIGAGQDKGRRKYDTPWFAIFTSPAVWGIIVAHFCDNWGFYTFLTCLPSYFKEVLNFSISQNGLLSAVPFVCMCVTGIGSGQLADWMRENNVLSTGEVRKVLATGGYLIPACLMVATSYVGCNSTSLAVVLFSLALGASNLNAATYGVNHLDIAPRFSGVLMGITNSAGTIPGIIGPFVVGLLTDNQVCFWRNDYILPIAKTSRALFIEESGLRNDIMIQLPVDLQRVLVSNTARLQWQKVFYISAGMYVIGWVTFVLFASEVCTTILLIFMVPSSIHPSHIKNAILRRAFFRLRQLYSYLICTPKKQHTIMILDHSTLRKQIRPNFLRSISLLYKILPTSLGTCKPTFYTFYTSHLSPVISLAMEEALPLLRENSSNSYRQSRCYIPARYVLAALSCSGFCVVYLLRVNLSVALVAMVNSTYVNEQASANNPECQRNSSTDSEKKNGEFNWDQKTQGLILGSFFFGYVITQLPGGWLGTRFGGKYLLGLGVLFTSVLTIFTPLAARHSVGMLILVRILEGLGEGVTFPAMHAMWSFWAPPLERSKLITFSYEGKELGTILGMPLAGVLCASDIWGGWPSVFYVFGGVGILWSFIWMMFTYNRPANHPRISIKEREFIHATIGAGQDKGRRKYDTPWFAIFTSPAVWGIIVAHFCNNWGFYTFLTCLPSYFKEVLNFSISQNGLLSAVPFVCMCVTAIGSGQLADWMRENNVLSTGEVRKVLATGGYLIPACLMVATSYVGCNSTSLAVVLFSLALGASNLNAASYRVNHLDIAPRFSGVLMGITNSAGTIPGIIGPFVVGLLTDNQPTRLQWQKVFYISAGMYVIGWVTFVLFASGKVQEWNTPFEDKLVPIDTPRAPRIPVMADTVAIKNLNDSVTETSQSAAEC</sequence>
<dbReference type="Gene3D" id="1.20.1250.20">
    <property type="entry name" value="MFS general substrate transporter like domains"/>
    <property type="match status" value="4"/>
</dbReference>
<feature type="domain" description="Major facilitator superfamily (MFS) profile" evidence="7">
    <location>
        <begin position="662"/>
        <end position="1095"/>
    </location>
</feature>
<evidence type="ECO:0000256" key="3">
    <source>
        <dbReference type="ARBA" id="ARBA00022989"/>
    </source>
</evidence>
<keyword evidence="4 6" id="KW-0472">Membrane</keyword>
<feature type="transmembrane region" description="Helical" evidence="6">
    <location>
        <begin position="977"/>
        <end position="997"/>
    </location>
</feature>
<dbReference type="Proteomes" id="UP001159427">
    <property type="component" value="Unassembled WGS sequence"/>
</dbReference>
<dbReference type="CDD" id="cd17318">
    <property type="entry name" value="MFS_SLC17"/>
    <property type="match status" value="2"/>
</dbReference>
<comment type="caution">
    <text evidence="8">The sequence shown here is derived from an EMBL/GenBank/DDBJ whole genome shotgun (WGS) entry which is preliminary data.</text>
</comment>
<organism evidence="8 9">
    <name type="scientific">Porites evermanni</name>
    <dbReference type="NCBI Taxonomy" id="104178"/>
    <lineage>
        <taxon>Eukaryota</taxon>
        <taxon>Metazoa</taxon>
        <taxon>Cnidaria</taxon>
        <taxon>Anthozoa</taxon>
        <taxon>Hexacorallia</taxon>
        <taxon>Scleractinia</taxon>
        <taxon>Fungiina</taxon>
        <taxon>Poritidae</taxon>
        <taxon>Porites</taxon>
    </lineage>
</organism>
<protein>
    <recommendedName>
        <fullName evidence="7">Major facilitator superfamily (MFS) profile domain-containing protein</fullName>
    </recommendedName>
</protein>
<feature type="transmembrane region" description="Helical" evidence="6">
    <location>
        <begin position="357"/>
        <end position="377"/>
    </location>
</feature>
<feature type="compositionally biased region" description="Polar residues" evidence="5">
    <location>
        <begin position="66"/>
        <end position="77"/>
    </location>
</feature>
<dbReference type="PANTHER" id="PTHR11662">
    <property type="entry name" value="SOLUTE CARRIER FAMILY 17"/>
    <property type="match status" value="1"/>
</dbReference>
<evidence type="ECO:0000256" key="5">
    <source>
        <dbReference type="SAM" id="MobiDB-lite"/>
    </source>
</evidence>
<gene>
    <name evidence="8" type="ORF">PEVE_00019317</name>
</gene>
<feature type="region of interest" description="Disordered" evidence="5">
    <location>
        <begin position="66"/>
        <end position="85"/>
    </location>
</feature>
<dbReference type="EMBL" id="CALNXI010002605">
    <property type="protein sequence ID" value="CAH3189327.1"/>
    <property type="molecule type" value="Genomic_DNA"/>
</dbReference>
<dbReference type="InterPro" id="IPR020846">
    <property type="entry name" value="MFS_dom"/>
</dbReference>
<feature type="transmembrane region" description="Helical" evidence="6">
    <location>
        <begin position="383"/>
        <end position="404"/>
    </location>
</feature>
<feature type="transmembrane region" description="Helical" evidence="6">
    <location>
        <begin position="1072"/>
        <end position="1091"/>
    </location>
</feature>
<dbReference type="InterPro" id="IPR011701">
    <property type="entry name" value="MFS"/>
</dbReference>
<feature type="transmembrane region" description="Helical" evidence="6">
    <location>
        <begin position="1003"/>
        <end position="1024"/>
    </location>
</feature>
<feature type="region of interest" description="Disordered" evidence="5">
    <location>
        <begin position="686"/>
        <end position="705"/>
    </location>
</feature>